<keyword evidence="2" id="KW-1185">Reference proteome</keyword>
<dbReference type="HOGENOM" id="CLU_2247438_0_0_10"/>
<dbReference type="AlphaFoldDB" id="F3QTB3"/>
<sequence length="104" mass="11638">MSAARDDVFVKEKEILVGVSLLFSSIWPKKSLKNGVQNVRGSDRMLSLFFSCTDKQDFVHCGMSPLLPSPFQNDKIPMRENPIFPSGLGVGRKYRILDGAEVTF</sequence>
<name>F3QTB3_9BACT</name>
<accession>F3QTB3</accession>
<evidence type="ECO:0000313" key="2">
    <source>
        <dbReference type="Proteomes" id="UP000005546"/>
    </source>
</evidence>
<gene>
    <name evidence="1" type="ORF">HMPREF9442_01430</name>
</gene>
<dbReference type="EMBL" id="AFBR01000036">
    <property type="protein sequence ID" value="EGG54638.1"/>
    <property type="molecule type" value="Genomic_DNA"/>
</dbReference>
<protein>
    <submittedName>
        <fullName evidence="1">Conserved domain protein</fullName>
    </submittedName>
</protein>
<reference evidence="1 2" key="1">
    <citation type="submission" date="2011-02" db="EMBL/GenBank/DDBJ databases">
        <authorList>
            <person name="Weinstock G."/>
            <person name="Sodergren E."/>
            <person name="Clifton S."/>
            <person name="Fulton L."/>
            <person name="Fulton B."/>
            <person name="Courtney L."/>
            <person name="Fronick C."/>
            <person name="Harrison M."/>
            <person name="Strong C."/>
            <person name="Farmer C."/>
            <person name="Delahaunty K."/>
            <person name="Markovic C."/>
            <person name="Hall O."/>
            <person name="Minx P."/>
            <person name="Tomlinson C."/>
            <person name="Mitreva M."/>
            <person name="Hou S."/>
            <person name="Chen J."/>
            <person name="Wollam A."/>
            <person name="Pepin K.H."/>
            <person name="Johnson M."/>
            <person name="Bhonagiri V."/>
            <person name="Zhang X."/>
            <person name="Suruliraj S."/>
            <person name="Warren W."/>
            <person name="Chinwalla A."/>
            <person name="Mardis E.R."/>
            <person name="Wilson R.K."/>
        </authorList>
    </citation>
    <scope>NUCLEOTIDE SEQUENCE [LARGE SCALE GENOMIC DNA]</scope>
    <source>
        <strain evidence="1 2">YIT 11841</strain>
    </source>
</reference>
<evidence type="ECO:0000313" key="1">
    <source>
        <dbReference type="EMBL" id="EGG54638.1"/>
    </source>
</evidence>
<comment type="caution">
    <text evidence="1">The sequence shown here is derived from an EMBL/GenBank/DDBJ whole genome shotgun (WGS) entry which is preliminary data.</text>
</comment>
<proteinExistence type="predicted"/>
<organism evidence="1 2">
    <name type="scientific">Paraprevotella xylaniphila YIT 11841</name>
    <dbReference type="NCBI Taxonomy" id="762982"/>
    <lineage>
        <taxon>Bacteria</taxon>
        <taxon>Pseudomonadati</taxon>
        <taxon>Bacteroidota</taxon>
        <taxon>Bacteroidia</taxon>
        <taxon>Bacteroidales</taxon>
        <taxon>Prevotellaceae</taxon>
        <taxon>Paraprevotella</taxon>
    </lineage>
</organism>
<dbReference type="Proteomes" id="UP000005546">
    <property type="component" value="Unassembled WGS sequence"/>
</dbReference>